<keyword evidence="5 8" id="KW-0812">Transmembrane</keyword>
<dbReference type="NCBIfam" id="TIGR00861">
    <property type="entry name" value="MIP"/>
    <property type="match status" value="1"/>
</dbReference>
<proteinExistence type="inferred from homology"/>
<dbReference type="Proteomes" id="UP000001357">
    <property type="component" value="Unassembled WGS sequence"/>
</dbReference>
<keyword evidence="11" id="KW-1185">Reference proteome</keyword>
<evidence type="ECO:0000313" key="10">
    <source>
        <dbReference type="EMBL" id="EDQ84827.1"/>
    </source>
</evidence>
<dbReference type="AlphaFoldDB" id="A9VCA9"/>
<dbReference type="GO" id="GO:0006833">
    <property type="term" value="P:water transport"/>
    <property type="evidence" value="ECO:0000318"/>
    <property type="project" value="GO_Central"/>
</dbReference>
<feature type="transmembrane region" description="Helical" evidence="9">
    <location>
        <begin position="25"/>
        <end position="47"/>
    </location>
</feature>
<keyword evidence="6 9" id="KW-1133">Transmembrane helix</keyword>
<dbReference type="KEGG" id="mbr:MONBRDRAFT_29850"/>
<dbReference type="InParanoid" id="A9VCA9"/>
<dbReference type="OMA" id="HHTLRTE"/>
<dbReference type="PANTHER" id="PTHR19139:SF199">
    <property type="entry name" value="MIP17260P"/>
    <property type="match status" value="1"/>
</dbReference>
<evidence type="ECO:0000256" key="9">
    <source>
        <dbReference type="SAM" id="Phobius"/>
    </source>
</evidence>
<gene>
    <name evidence="10" type="ORF">MONBRDRAFT_29850</name>
</gene>
<name>A9VCA9_MONBE</name>
<reference evidence="10 11" key="1">
    <citation type="journal article" date="2008" name="Nature">
        <title>The genome of the choanoflagellate Monosiga brevicollis and the origin of metazoans.</title>
        <authorList>
            <consortium name="JGI Sequencing"/>
            <person name="King N."/>
            <person name="Westbrook M.J."/>
            <person name="Young S.L."/>
            <person name="Kuo A."/>
            <person name="Abedin M."/>
            <person name="Chapman J."/>
            <person name="Fairclough S."/>
            <person name="Hellsten U."/>
            <person name="Isogai Y."/>
            <person name="Letunic I."/>
            <person name="Marr M."/>
            <person name="Pincus D."/>
            <person name="Putnam N."/>
            <person name="Rokas A."/>
            <person name="Wright K.J."/>
            <person name="Zuzow R."/>
            <person name="Dirks W."/>
            <person name="Good M."/>
            <person name="Goodstein D."/>
            <person name="Lemons D."/>
            <person name="Li W."/>
            <person name="Lyons J.B."/>
            <person name="Morris A."/>
            <person name="Nichols S."/>
            <person name="Richter D.J."/>
            <person name="Salamov A."/>
            <person name="Bork P."/>
            <person name="Lim W.A."/>
            <person name="Manning G."/>
            <person name="Miller W.T."/>
            <person name="McGinnis W."/>
            <person name="Shapiro H."/>
            <person name="Tjian R."/>
            <person name="Grigoriev I.V."/>
            <person name="Rokhsar D."/>
        </authorList>
    </citation>
    <scope>NUCLEOTIDE SEQUENCE [LARGE SCALE GENOMIC DNA]</scope>
    <source>
        <strain evidence="11">MX1 / ATCC 50154</strain>
    </source>
</reference>
<dbReference type="GeneID" id="5895620"/>
<evidence type="ECO:0000256" key="5">
    <source>
        <dbReference type="ARBA" id="ARBA00022692"/>
    </source>
</evidence>
<dbReference type="STRING" id="81824.A9VCA9"/>
<organism evidence="10 11">
    <name type="scientific">Monosiga brevicollis</name>
    <name type="common">Choanoflagellate</name>
    <dbReference type="NCBI Taxonomy" id="81824"/>
    <lineage>
        <taxon>Eukaryota</taxon>
        <taxon>Choanoflagellata</taxon>
        <taxon>Craspedida</taxon>
        <taxon>Salpingoecidae</taxon>
        <taxon>Monosiga</taxon>
    </lineage>
</organism>
<comment type="subcellular location">
    <subcellularLocation>
        <location evidence="1">Cell membrane</location>
        <topology evidence="1">Multi-pass membrane protein</topology>
    </subcellularLocation>
</comment>
<feature type="transmembrane region" description="Helical" evidence="9">
    <location>
        <begin position="59"/>
        <end position="79"/>
    </location>
</feature>
<comment type="similarity">
    <text evidence="2 8">Belongs to the MIP/aquaporin (TC 1.A.8) family.</text>
</comment>
<dbReference type="InterPro" id="IPR023271">
    <property type="entry name" value="Aquaporin-like"/>
</dbReference>
<dbReference type="InterPro" id="IPR022357">
    <property type="entry name" value="MIP_CS"/>
</dbReference>
<dbReference type="CDD" id="cd00333">
    <property type="entry name" value="MIP"/>
    <property type="match status" value="1"/>
</dbReference>
<evidence type="ECO:0000256" key="2">
    <source>
        <dbReference type="ARBA" id="ARBA00006175"/>
    </source>
</evidence>
<dbReference type="SUPFAM" id="SSF81338">
    <property type="entry name" value="Aquaporin-like"/>
    <property type="match status" value="1"/>
</dbReference>
<evidence type="ECO:0000256" key="7">
    <source>
        <dbReference type="ARBA" id="ARBA00023136"/>
    </source>
</evidence>
<dbReference type="PROSITE" id="PS00221">
    <property type="entry name" value="MIP"/>
    <property type="match status" value="1"/>
</dbReference>
<dbReference type="PANTHER" id="PTHR19139">
    <property type="entry name" value="AQUAPORIN TRANSPORTER"/>
    <property type="match status" value="1"/>
</dbReference>
<dbReference type="InterPro" id="IPR034294">
    <property type="entry name" value="Aquaporin_transptr"/>
</dbReference>
<dbReference type="PRINTS" id="PR00783">
    <property type="entry name" value="MINTRINSICP"/>
</dbReference>
<feature type="transmembrane region" description="Helical" evidence="9">
    <location>
        <begin position="220"/>
        <end position="237"/>
    </location>
</feature>
<evidence type="ECO:0000256" key="3">
    <source>
        <dbReference type="ARBA" id="ARBA00022448"/>
    </source>
</evidence>
<keyword evidence="4" id="KW-1003">Cell membrane</keyword>
<keyword evidence="3 8" id="KW-0813">Transport</keyword>
<sequence length="292" mass="30990">MGKTAHLWPYLGWAELFSLRTWRASLAECLVTFLFVFVSCGAVVATGMVEDAAMDASRLLTIAMAHGLGIAVLAASTSAISGGHINPAVSFAFALTGTISIVRFVLYTLFQLLGAVLGAALLYAAVPPAVRGNLGAHTLGPDVSAAQGFLIEVMLTFVLMFVIFANAADPKGNGTLAPLLIGLTVVVDICIGAPLTGASMNPARSFGPALVMNTAWKHHIIYWFGPLLGAGFAAVWYRHMFFNPKQKEGSEGGGLDEITPSRLLVEIKSLLSDHGNARNYEVNNEHQPLLDH</sequence>
<dbReference type="eggNOG" id="KOG0223">
    <property type="taxonomic scope" value="Eukaryota"/>
</dbReference>
<dbReference type="GO" id="GO:0005886">
    <property type="term" value="C:plasma membrane"/>
    <property type="evidence" value="ECO:0000318"/>
    <property type="project" value="GO_Central"/>
</dbReference>
<dbReference type="RefSeq" id="XP_001750328.1">
    <property type="nucleotide sequence ID" value="XM_001750276.1"/>
</dbReference>
<keyword evidence="7 9" id="KW-0472">Membrane</keyword>
<dbReference type="GO" id="GO:0015250">
    <property type="term" value="F:water channel activity"/>
    <property type="evidence" value="ECO:0000318"/>
    <property type="project" value="GO_Central"/>
</dbReference>
<evidence type="ECO:0008006" key="12">
    <source>
        <dbReference type="Google" id="ProtNLM"/>
    </source>
</evidence>
<evidence type="ECO:0000256" key="1">
    <source>
        <dbReference type="ARBA" id="ARBA00004651"/>
    </source>
</evidence>
<evidence type="ECO:0000256" key="8">
    <source>
        <dbReference type="RuleBase" id="RU000477"/>
    </source>
</evidence>
<feature type="transmembrane region" description="Helical" evidence="9">
    <location>
        <begin position="109"/>
        <end position="126"/>
    </location>
</feature>
<feature type="transmembrane region" description="Helical" evidence="9">
    <location>
        <begin position="146"/>
        <end position="167"/>
    </location>
</feature>
<dbReference type="EMBL" id="CH991580">
    <property type="protein sequence ID" value="EDQ84827.1"/>
    <property type="molecule type" value="Genomic_DNA"/>
</dbReference>
<accession>A9VCA9</accession>
<dbReference type="Gene3D" id="1.20.1080.10">
    <property type="entry name" value="Glycerol uptake facilitator protein"/>
    <property type="match status" value="1"/>
</dbReference>
<evidence type="ECO:0000256" key="6">
    <source>
        <dbReference type="ARBA" id="ARBA00022989"/>
    </source>
</evidence>
<dbReference type="FunCoup" id="A9VCA9">
    <property type="interactions" value="278"/>
</dbReference>
<evidence type="ECO:0000256" key="4">
    <source>
        <dbReference type="ARBA" id="ARBA00022475"/>
    </source>
</evidence>
<feature type="transmembrane region" description="Helical" evidence="9">
    <location>
        <begin position="179"/>
        <end position="200"/>
    </location>
</feature>
<dbReference type="Pfam" id="PF00230">
    <property type="entry name" value="MIP"/>
    <property type="match status" value="1"/>
</dbReference>
<dbReference type="InterPro" id="IPR000425">
    <property type="entry name" value="MIP"/>
</dbReference>
<evidence type="ECO:0000313" key="11">
    <source>
        <dbReference type="Proteomes" id="UP000001357"/>
    </source>
</evidence>
<protein>
    <recommendedName>
        <fullName evidence="12">Aquaporin</fullName>
    </recommendedName>
</protein>